<keyword evidence="2" id="KW-1185">Reference proteome</keyword>
<dbReference type="InterPro" id="IPR009057">
    <property type="entry name" value="Homeodomain-like_sf"/>
</dbReference>
<dbReference type="Pfam" id="PF01527">
    <property type="entry name" value="HTH_Tnp_1"/>
    <property type="match status" value="1"/>
</dbReference>
<organism evidence="1 2">
    <name type="scientific">Shimia sagamensis</name>
    <dbReference type="NCBI Taxonomy" id="1566352"/>
    <lineage>
        <taxon>Bacteria</taxon>
        <taxon>Pseudomonadati</taxon>
        <taxon>Pseudomonadota</taxon>
        <taxon>Alphaproteobacteria</taxon>
        <taxon>Rhodobacterales</taxon>
        <taxon>Roseobacteraceae</taxon>
    </lineage>
</organism>
<accession>A0ABY1PHC6</accession>
<evidence type="ECO:0000313" key="1">
    <source>
        <dbReference type="EMBL" id="SMP34402.1"/>
    </source>
</evidence>
<name>A0ABY1PHC6_9RHOB</name>
<comment type="caution">
    <text evidence="1">The sequence shown here is derived from an EMBL/GenBank/DDBJ whole genome shotgun (WGS) entry which is preliminary data.</text>
</comment>
<dbReference type="Proteomes" id="UP001157961">
    <property type="component" value="Unassembled WGS sequence"/>
</dbReference>
<gene>
    <name evidence="1" type="ORF">SAMN06265373_11024</name>
</gene>
<dbReference type="InterPro" id="IPR002514">
    <property type="entry name" value="Transposase_8"/>
</dbReference>
<sequence length="102" mass="11841">MKVGNKRQKPEESVTELRQVEVLCSQGMPRVDIIRQGLITEQTFYRWRKQYGVMGTNQLKELKRLQKEKDLLRRAVSGLTLSNLSCRKPHGETIEPYASSLH</sequence>
<protein>
    <submittedName>
        <fullName evidence="1">Transposase</fullName>
    </submittedName>
</protein>
<proteinExistence type="predicted"/>
<evidence type="ECO:0000313" key="2">
    <source>
        <dbReference type="Proteomes" id="UP001157961"/>
    </source>
</evidence>
<dbReference type="SUPFAM" id="SSF46689">
    <property type="entry name" value="Homeodomain-like"/>
    <property type="match status" value="1"/>
</dbReference>
<dbReference type="EMBL" id="FXTY01000010">
    <property type="protein sequence ID" value="SMP34402.1"/>
    <property type="molecule type" value="Genomic_DNA"/>
</dbReference>
<reference evidence="1 2" key="1">
    <citation type="submission" date="2017-05" db="EMBL/GenBank/DDBJ databases">
        <authorList>
            <person name="Varghese N."/>
            <person name="Submissions S."/>
        </authorList>
    </citation>
    <scope>NUCLEOTIDE SEQUENCE [LARGE SCALE GENOMIC DNA]</scope>
    <source>
        <strain evidence="1 2">DSM 29734</strain>
    </source>
</reference>